<dbReference type="RefSeq" id="WP_133504221.1">
    <property type="nucleotide sequence ID" value="NZ_SNXC01000013.1"/>
</dbReference>
<dbReference type="AlphaFoldDB" id="A0A4R6M5W9"/>
<keyword evidence="3" id="KW-0067">ATP-binding</keyword>
<evidence type="ECO:0000256" key="2">
    <source>
        <dbReference type="ARBA" id="ARBA00022741"/>
    </source>
</evidence>
<dbReference type="InterPro" id="IPR027417">
    <property type="entry name" value="P-loop_NTPase"/>
</dbReference>
<evidence type="ECO:0000313" key="6">
    <source>
        <dbReference type="Proteomes" id="UP000294656"/>
    </source>
</evidence>
<dbReference type="GO" id="GO:0016887">
    <property type="term" value="F:ATP hydrolysis activity"/>
    <property type="evidence" value="ECO:0007669"/>
    <property type="project" value="InterPro"/>
</dbReference>
<gene>
    <name evidence="5" type="ORF">DFP79_2478</name>
</gene>
<organism evidence="5 6">
    <name type="scientific">Marinomonas balearica</name>
    <dbReference type="NCBI Taxonomy" id="491947"/>
    <lineage>
        <taxon>Bacteria</taxon>
        <taxon>Pseudomonadati</taxon>
        <taxon>Pseudomonadota</taxon>
        <taxon>Gammaproteobacteria</taxon>
        <taxon>Oceanospirillales</taxon>
        <taxon>Oceanospirillaceae</taxon>
        <taxon>Marinomonas</taxon>
    </lineage>
</organism>
<dbReference type="CDD" id="cd19481">
    <property type="entry name" value="RecA-like_protease"/>
    <property type="match status" value="1"/>
</dbReference>
<dbReference type="Pfam" id="PF00004">
    <property type="entry name" value="AAA"/>
    <property type="match status" value="1"/>
</dbReference>
<dbReference type="Proteomes" id="UP000294656">
    <property type="component" value="Unassembled WGS sequence"/>
</dbReference>
<proteinExistence type="inferred from homology"/>
<dbReference type="GO" id="GO:0005524">
    <property type="term" value="F:ATP binding"/>
    <property type="evidence" value="ECO:0007669"/>
    <property type="project" value="UniProtKB-KW"/>
</dbReference>
<dbReference type="Gene3D" id="3.40.50.300">
    <property type="entry name" value="P-loop containing nucleotide triphosphate hydrolases"/>
    <property type="match status" value="1"/>
</dbReference>
<accession>A0A4R6M5W9</accession>
<name>A0A4R6M5W9_9GAMM</name>
<keyword evidence="6" id="KW-1185">Reference proteome</keyword>
<reference evidence="5 6" key="1">
    <citation type="submission" date="2019-03" db="EMBL/GenBank/DDBJ databases">
        <title>Genomic Encyclopedia of Type Strains, Phase III (KMG-III): the genomes of soil and plant-associated and newly described type strains.</title>
        <authorList>
            <person name="Whitman W."/>
        </authorList>
    </citation>
    <scope>NUCLEOTIDE SEQUENCE [LARGE SCALE GENOMIC DNA]</scope>
    <source>
        <strain evidence="5 6">CECT 7378</strain>
    </source>
</reference>
<evidence type="ECO:0000256" key="1">
    <source>
        <dbReference type="ARBA" id="ARBA00006914"/>
    </source>
</evidence>
<comment type="similarity">
    <text evidence="1">Belongs to the AAA ATPase family.</text>
</comment>
<protein>
    <submittedName>
        <fullName evidence="5">ATPase family protein associated with various cellular activities (AAA)</fullName>
    </submittedName>
</protein>
<evidence type="ECO:0000259" key="4">
    <source>
        <dbReference type="SMART" id="SM00382"/>
    </source>
</evidence>
<sequence length="466" mass="52470">MVNFNVTPIKKPSVALSDLQWNAKDLTTDIAWCEQIINVRLNLYFNQETSYSGVSEVIAPNVASYNSPYGLYLQQANLTFVERLALVLALLPAVKPSVLDVFLYKNEATERPYTEFGCQELGGCIYATGETLAFLIGCDALEDRFNIQKQLYQQAQSAAFKLLQLKGESDDVSLMKIPFQVKDEYLHLFTISEPYRPDLSQDFPAKRVVSGKRWQDLNLPDATMEQLEDIRGWIKHGHKLKQDWGFGNKIRPGYRALFHGQPGTGKTMAACLLGESTGSDVYQVDLSLITSKYIGETEKNLEKVFSMAEDKSWILFFDEADALFGKRTESNSANDQFANQNVAYLLQRIEAFNGVVILASNYKNNLDEAFFRRFEAVVYFKLPDAAQRLSLWKSGFSDKSSLESSIDLSHIAKAHELSAAAIMNVIRYTSLKAVCDDRTVILAKDINAGIQQQLGNDERNNALSRF</sequence>
<dbReference type="SMART" id="SM00382">
    <property type="entry name" value="AAA"/>
    <property type="match status" value="1"/>
</dbReference>
<evidence type="ECO:0000313" key="5">
    <source>
        <dbReference type="EMBL" id="TDO96713.1"/>
    </source>
</evidence>
<comment type="caution">
    <text evidence="5">The sequence shown here is derived from an EMBL/GenBank/DDBJ whole genome shotgun (WGS) entry which is preliminary data.</text>
</comment>
<dbReference type="PANTHER" id="PTHR23073">
    <property type="entry name" value="26S PROTEASOME REGULATORY SUBUNIT"/>
    <property type="match status" value="1"/>
</dbReference>
<feature type="domain" description="AAA+ ATPase" evidence="4">
    <location>
        <begin position="252"/>
        <end position="384"/>
    </location>
</feature>
<dbReference type="SUPFAM" id="SSF52540">
    <property type="entry name" value="P-loop containing nucleoside triphosphate hydrolases"/>
    <property type="match status" value="1"/>
</dbReference>
<keyword evidence="2" id="KW-0547">Nucleotide-binding</keyword>
<dbReference type="InterPro" id="IPR050221">
    <property type="entry name" value="26S_Proteasome_ATPase"/>
</dbReference>
<dbReference type="InterPro" id="IPR003593">
    <property type="entry name" value="AAA+_ATPase"/>
</dbReference>
<dbReference type="OrthoDB" id="9809379at2"/>
<evidence type="ECO:0000256" key="3">
    <source>
        <dbReference type="ARBA" id="ARBA00022840"/>
    </source>
</evidence>
<dbReference type="EMBL" id="SNXC01000013">
    <property type="protein sequence ID" value="TDO96713.1"/>
    <property type="molecule type" value="Genomic_DNA"/>
</dbReference>
<dbReference type="InterPro" id="IPR003959">
    <property type="entry name" value="ATPase_AAA_core"/>
</dbReference>